<evidence type="ECO:0000313" key="2">
    <source>
        <dbReference type="EMBL" id="SVB24974.1"/>
    </source>
</evidence>
<proteinExistence type="predicted"/>
<keyword evidence="1" id="KW-0812">Transmembrane</keyword>
<evidence type="ECO:0000256" key="1">
    <source>
        <dbReference type="SAM" id="Phobius"/>
    </source>
</evidence>
<sequence length="73" mass="8547">MAGIKIRSFSKKIINYLSDNSGFYHIFVLMLLVNIPRLILESVWIIKTAKSQIIILGIKNEFEWRKYKAGDME</sequence>
<keyword evidence="1" id="KW-0472">Membrane</keyword>
<gene>
    <name evidence="2" type="ORF">METZ01_LOCUS177828</name>
</gene>
<dbReference type="EMBL" id="UINC01034319">
    <property type="protein sequence ID" value="SVB24974.1"/>
    <property type="molecule type" value="Genomic_DNA"/>
</dbReference>
<protein>
    <submittedName>
        <fullName evidence="2">Uncharacterized protein</fullName>
    </submittedName>
</protein>
<organism evidence="2">
    <name type="scientific">marine metagenome</name>
    <dbReference type="NCBI Taxonomy" id="408172"/>
    <lineage>
        <taxon>unclassified sequences</taxon>
        <taxon>metagenomes</taxon>
        <taxon>ecological metagenomes</taxon>
    </lineage>
</organism>
<accession>A0A382CGH2</accession>
<keyword evidence="1" id="KW-1133">Transmembrane helix</keyword>
<name>A0A382CGH2_9ZZZZ</name>
<dbReference type="AlphaFoldDB" id="A0A382CGH2"/>
<feature type="transmembrane region" description="Helical" evidence="1">
    <location>
        <begin position="22"/>
        <end position="40"/>
    </location>
</feature>
<reference evidence="2" key="1">
    <citation type="submission" date="2018-05" db="EMBL/GenBank/DDBJ databases">
        <authorList>
            <person name="Lanie J.A."/>
            <person name="Ng W.-L."/>
            <person name="Kazmierczak K.M."/>
            <person name="Andrzejewski T.M."/>
            <person name="Davidsen T.M."/>
            <person name="Wayne K.J."/>
            <person name="Tettelin H."/>
            <person name="Glass J.I."/>
            <person name="Rusch D."/>
            <person name="Podicherti R."/>
            <person name="Tsui H.-C.T."/>
            <person name="Winkler M.E."/>
        </authorList>
    </citation>
    <scope>NUCLEOTIDE SEQUENCE</scope>
</reference>